<feature type="region of interest" description="Disordered" evidence="1">
    <location>
        <begin position="83"/>
        <end position="118"/>
    </location>
</feature>
<dbReference type="VEuPathDB" id="VectorBase:PPAPM1_005063"/>
<feature type="compositionally biased region" description="Polar residues" evidence="1">
    <location>
        <begin position="189"/>
        <end position="207"/>
    </location>
</feature>
<accession>A0A1B0FY27</accession>
<dbReference type="Proteomes" id="UP000092462">
    <property type="component" value="Unassembled WGS sequence"/>
</dbReference>
<dbReference type="EnsemblMetazoa" id="PPAI005632-RA">
    <property type="protein sequence ID" value="PPAI005632-PA"/>
    <property type="gene ID" value="PPAI005632"/>
</dbReference>
<evidence type="ECO:0000256" key="1">
    <source>
        <dbReference type="SAM" id="MobiDB-lite"/>
    </source>
</evidence>
<sequence length="456" mass="49820">MTANELCSGLTSTSIWAQGPSRSGATAGVGGSSVTHGDVHMWAEARQCRQPRRLVEFDSGADKAVGRSHGKAVDVRVSCRRTVSTGESVEHQKVSRTTETDSELSSDTASSRRQRKTVVYRRDFPSAIDEENSGDHPKYPCVERLIQLYTAMIHKREEEMSPEVLLQSAKKTEATTKEIDVETCERGTLNRSPFSDEGCSTHQSPYSSDDDEIKGRGKRRDKVVRSSSSDSALGLEDDHEPPVSTVRRMTLTVTDIPLRPALLPLAEPAFLNCCENPAVAVSTDTPAHNVPSKMILEAQVIEIPTTGADDATTEASISRRESAQSFLSDADDGHTVRYVRTPSVVVSDYSDDIMCGITLEEIEYFRRQQRRRSSGDGMGADGDGFSDVSAASSCSNLNYCGSHISTLDGCEYTYGSGGLMMPERKISDCSTCSTVSGDEEDTFRATKRDHKKENKL</sequence>
<reference evidence="2" key="1">
    <citation type="submission" date="2022-08" db="UniProtKB">
        <authorList>
            <consortium name="EnsemblMetazoa"/>
        </authorList>
    </citation>
    <scope>IDENTIFICATION</scope>
    <source>
        <strain evidence="2">Israel</strain>
    </source>
</reference>
<evidence type="ECO:0000313" key="2">
    <source>
        <dbReference type="EnsemblMetazoa" id="PPAI005632-PA"/>
    </source>
</evidence>
<feature type="compositionally biased region" description="Basic and acidic residues" evidence="1">
    <location>
        <begin position="442"/>
        <end position="456"/>
    </location>
</feature>
<dbReference type="EMBL" id="AJVK01031165">
    <property type="status" value="NOT_ANNOTATED_CDS"/>
    <property type="molecule type" value="Genomic_DNA"/>
</dbReference>
<feature type="compositionally biased region" description="Basic and acidic residues" evidence="1">
    <location>
        <begin position="88"/>
        <end position="99"/>
    </location>
</feature>
<feature type="region of interest" description="Disordered" evidence="1">
    <location>
        <begin position="180"/>
        <end position="241"/>
    </location>
</feature>
<dbReference type="VEuPathDB" id="VectorBase:PPAI005632"/>
<feature type="region of interest" description="Disordered" evidence="1">
    <location>
        <begin position="431"/>
        <end position="456"/>
    </location>
</feature>
<name>A0A1B0FY27_PHLPP</name>
<organism evidence="2 3">
    <name type="scientific">Phlebotomus papatasi</name>
    <name type="common">Sandfly</name>
    <dbReference type="NCBI Taxonomy" id="29031"/>
    <lineage>
        <taxon>Eukaryota</taxon>
        <taxon>Metazoa</taxon>
        <taxon>Ecdysozoa</taxon>
        <taxon>Arthropoda</taxon>
        <taxon>Hexapoda</taxon>
        <taxon>Insecta</taxon>
        <taxon>Pterygota</taxon>
        <taxon>Neoptera</taxon>
        <taxon>Endopterygota</taxon>
        <taxon>Diptera</taxon>
        <taxon>Nematocera</taxon>
        <taxon>Psychodoidea</taxon>
        <taxon>Psychodidae</taxon>
        <taxon>Phlebotomus</taxon>
        <taxon>Phlebotomus</taxon>
    </lineage>
</organism>
<keyword evidence="3" id="KW-1185">Reference proteome</keyword>
<protein>
    <submittedName>
        <fullName evidence="2">Uncharacterized protein</fullName>
    </submittedName>
</protein>
<dbReference type="AlphaFoldDB" id="A0A1B0FY27"/>
<proteinExistence type="predicted"/>
<evidence type="ECO:0000313" key="3">
    <source>
        <dbReference type="Proteomes" id="UP000092462"/>
    </source>
</evidence>